<dbReference type="EMBL" id="UIGY01000050">
    <property type="protein sequence ID" value="SUZ09467.1"/>
    <property type="molecule type" value="Genomic_DNA"/>
</dbReference>
<keyword evidence="1" id="KW-0732">Signal</keyword>
<dbReference type="Gene3D" id="1.50.10.10">
    <property type="match status" value="1"/>
</dbReference>
<feature type="signal peptide" evidence="1">
    <location>
        <begin position="1"/>
        <end position="19"/>
    </location>
</feature>
<dbReference type="SUPFAM" id="SSF48208">
    <property type="entry name" value="Six-hairpin glycosidases"/>
    <property type="match status" value="1"/>
</dbReference>
<dbReference type="Gene3D" id="2.60.120.260">
    <property type="entry name" value="Galactose-binding domain-like"/>
    <property type="match status" value="1"/>
</dbReference>
<dbReference type="Pfam" id="PF17390">
    <property type="entry name" value="Bac_rhamnosid_C"/>
    <property type="match status" value="1"/>
</dbReference>
<dbReference type="InterPro" id="IPR008928">
    <property type="entry name" value="6-hairpin_glycosidase_sf"/>
</dbReference>
<reference evidence="4" key="2">
    <citation type="submission" date="2013-01" db="EMBL/GenBank/DDBJ databases">
        <title>The wheat powdery mildew genome reveals unique evolution of an obligate biotroph.</title>
        <authorList>
            <person name="Oberhaensli S."/>
            <person name="Wicker T."/>
            <person name="Keller B."/>
        </authorList>
    </citation>
    <scope>NUCLEOTIDE SEQUENCE</scope>
    <source>
        <strain evidence="4">96224</strain>
    </source>
</reference>
<evidence type="ECO:0000259" key="3">
    <source>
        <dbReference type="Pfam" id="PF17390"/>
    </source>
</evidence>
<dbReference type="InterPro" id="IPR012341">
    <property type="entry name" value="6hp_glycosidase-like_sf"/>
</dbReference>
<evidence type="ECO:0000313" key="4">
    <source>
        <dbReference type="EMBL" id="EPQ65563.1"/>
    </source>
</evidence>
<dbReference type="GO" id="GO:0005975">
    <property type="term" value="P:carbohydrate metabolic process"/>
    <property type="evidence" value="ECO:0007669"/>
    <property type="project" value="InterPro"/>
</dbReference>
<name>A0A061HJ05_BLUGR</name>
<gene>
    <name evidence="4" type="ORF">BGT96224_4859</name>
    <name evidence="5" type="ORF">BGT96224V2_LOCUS2638</name>
</gene>
<reference evidence="6" key="1">
    <citation type="journal article" date="2013" name="Nat. Genet.">
        <title>The wheat powdery mildew genome shows the unique evolution of an obligate biotroph.</title>
        <authorList>
            <person name="Wicker T."/>
            <person name="Oberhaensli S."/>
            <person name="Parlange F."/>
            <person name="Buchmann J.P."/>
            <person name="Shatalina M."/>
            <person name="Roffler S."/>
            <person name="Ben-David R."/>
            <person name="Dolezel J."/>
            <person name="Simkova H."/>
            <person name="Schulze-Lefert P."/>
            <person name="Spanu P.D."/>
            <person name="Bruggmann R."/>
            <person name="Amselem J."/>
            <person name="Quesneville H."/>
            <person name="Ver Loren van Themaat E."/>
            <person name="Paape T."/>
            <person name="Shimizu K.K."/>
            <person name="Keller B."/>
        </authorList>
    </citation>
    <scope>NUCLEOTIDE SEQUENCE [LARGE SCALE GENOMIC DNA]</scope>
    <source>
        <strain evidence="6">96224</strain>
    </source>
</reference>
<evidence type="ECO:0000259" key="2">
    <source>
        <dbReference type="Pfam" id="PF17389"/>
    </source>
</evidence>
<feature type="domain" description="Alpha-L-rhamnosidase C-terminal" evidence="3">
    <location>
        <begin position="575"/>
        <end position="639"/>
    </location>
</feature>
<dbReference type="GO" id="GO:0003824">
    <property type="term" value="F:catalytic activity"/>
    <property type="evidence" value="ECO:0007669"/>
    <property type="project" value="UniProtKB-ARBA"/>
</dbReference>
<proteinExistence type="predicted"/>
<dbReference type="PANTHER" id="PTHR34987">
    <property type="entry name" value="C, PUTATIVE (AFU_ORTHOLOGUE AFUA_3G02880)-RELATED"/>
    <property type="match status" value="1"/>
</dbReference>
<feature type="chain" id="PRO_5044539206" evidence="1">
    <location>
        <begin position="20"/>
        <end position="682"/>
    </location>
</feature>
<dbReference type="EMBL" id="KE375023">
    <property type="protein sequence ID" value="EPQ65563.1"/>
    <property type="molecule type" value="Genomic_DNA"/>
</dbReference>
<evidence type="ECO:0000313" key="6">
    <source>
        <dbReference type="Proteomes" id="UP000053110"/>
    </source>
</evidence>
<dbReference type="HOGENOM" id="CLU_007933_3_0_1"/>
<accession>A0A061HJ05</accession>
<feature type="domain" description="Alpha-L-rhamnosidase six-hairpin glycosidase" evidence="2">
    <location>
        <begin position="252"/>
        <end position="457"/>
    </location>
</feature>
<dbReference type="InterPro" id="IPR035396">
    <property type="entry name" value="Bac_rhamnosid6H"/>
</dbReference>
<dbReference type="Gene3D" id="2.60.420.10">
    <property type="entry name" value="Maltose phosphorylase, domain 3"/>
    <property type="match status" value="1"/>
</dbReference>
<dbReference type="AlphaFoldDB" id="A0A061HJ05"/>
<dbReference type="PANTHER" id="PTHR34987:SF5">
    <property type="entry name" value="ALPHA-RHAMNOSIDASE"/>
    <property type="match status" value="1"/>
</dbReference>
<protein>
    <submittedName>
        <fullName evidence="5">Bgt-4859</fullName>
    </submittedName>
</protein>
<sequence length="682" mass="75162">MFKIVRFVLCATFIHKITSAHNAECWRDTPCSGLPTTAFPGAWDKFNYSPASRIVSPTKILSKSGTYMATFPANVELQGNGSQFIYDFEKEISGIVTIAYSSNGSARLGLAFSEAKNWTGEWSDDTNGSFNPDGALYANVTATKSEKYEMPLEKLRGGFRYLTLFEESKSDVQIHILNVTVEISFQPDWPNLRAYKGYFSCSDDLLTKIWYSGAYTLQTNAIPPSTGREFPILGSSWLNDGDLSLGVQGSTVYVDGSKRDRTIWPGDLGVAVPSILVSTGDWDGVRTTLNVLYAGQANSGELPFAGPRINIYGSDTYHMATLLGTYDYFLWTNDIRWIVSIYENKFKKAVTFISDKIDYTGMLNVTGTEDWGRLKQGGHNTEANILLYNVLMKGAQIANWMDDSEQGDIWIQLANTLRVSVNTNNMNYTYGAYQDDDVESSLYPQDANSLALLYEFSNPEDTPHISNALTHNWISIGSLAPELPNNLVGFGQSLEVKGHLVAHQASRALELVRRAWGWYLSNPYGTGSTCIEGYRADGSFGYRAERGYGNDYSYTSHAHGWSTGPTDALTSYIVGLTVTAPGGMQWALAPQFADLSHAEAGFTTPTGKFSAKWNLNDDGYSLSWDVPTETSGIITINMGPAGISELVLDGDEQIVDRQELDPTTGSIIFPGEGGKHFMQVIY</sequence>
<dbReference type="Proteomes" id="UP000053110">
    <property type="component" value="Unassembled WGS sequence"/>
</dbReference>
<dbReference type="OrthoDB" id="10036721at2759"/>
<reference evidence="5" key="3">
    <citation type="submission" date="2018-07" db="EMBL/GenBank/DDBJ databases">
        <authorList>
            <person name="Quirk P.G."/>
            <person name="Krulwich T.A."/>
        </authorList>
    </citation>
    <scope>NUCLEOTIDE SEQUENCE</scope>
    <source>
        <strain evidence="5">96224</strain>
    </source>
</reference>
<dbReference type="Pfam" id="PF17389">
    <property type="entry name" value="Bac_rhamnosid6H"/>
    <property type="match status" value="1"/>
</dbReference>
<dbReference type="InterPro" id="IPR035398">
    <property type="entry name" value="Bac_rhamnosid_C"/>
</dbReference>
<evidence type="ECO:0000313" key="5">
    <source>
        <dbReference type="EMBL" id="SUZ09467.1"/>
    </source>
</evidence>
<organism evidence="5">
    <name type="scientific">Blumeria graminis f. sp. tritici 96224</name>
    <dbReference type="NCBI Taxonomy" id="1268274"/>
    <lineage>
        <taxon>Eukaryota</taxon>
        <taxon>Fungi</taxon>
        <taxon>Dikarya</taxon>
        <taxon>Ascomycota</taxon>
        <taxon>Pezizomycotina</taxon>
        <taxon>Leotiomycetes</taxon>
        <taxon>Erysiphales</taxon>
        <taxon>Erysiphaceae</taxon>
        <taxon>Blumeria</taxon>
    </lineage>
</organism>
<evidence type="ECO:0000256" key="1">
    <source>
        <dbReference type="SAM" id="SignalP"/>
    </source>
</evidence>